<sequence length="499" mass="57645">MEKLLSKFKYIIIILLALIMIYIFSTQYTNIREVVEDKYNSQQQLVEKNIIQTVNYINDAYKIAEQQLNAEMREYSELMVGKYRDNPDVNSWDLEEMQQNFSGYDIYIVNRDLKIIKTTYQEDLGLDFSKFGSFATVLRERMAGSEFEVDRIDISTQAGEIKKYSYMPSPDNQYLFELSVSIEDQYPSFQSLNLFKEAAALTSEYELVEDIAFYSVEPINHQVAKLRNSKKPYLNPDVPEFEEGLARQAVINNSLQENSRNIEEIQHSYRFFPALVSDDENEQGWNSYVVGIVYNDQIMQSEISSHRKLFAVNIVLLAALFAGFIAIVVYLLKKFEHQAYHDKLTGLANRKYFVEEFKKLKEKADFSGNNIGIIFIDIDEFKEINDNYGHDMGDRVLKSIASRMENSLKADDLKARMGGDEFVIALSDLSSKDKVIKVTKRLVRDLKKPLFVDSKEISISISAGVSFYPEDSKDLEVLIKNADAAMYKAKRKDIDIEKN</sequence>
<dbReference type="CDD" id="cd01949">
    <property type="entry name" value="GGDEF"/>
    <property type="match status" value="1"/>
</dbReference>
<dbReference type="PANTHER" id="PTHR46663:SF2">
    <property type="entry name" value="GGDEF DOMAIN-CONTAINING PROTEIN"/>
    <property type="match status" value="1"/>
</dbReference>
<accession>A0A2T5RFZ5</accession>
<name>A0A2T5RFZ5_9FIRM</name>
<dbReference type="InterPro" id="IPR052163">
    <property type="entry name" value="DGC-Regulatory_Protein"/>
</dbReference>
<dbReference type="FunFam" id="3.30.70.270:FF:000001">
    <property type="entry name" value="Diguanylate cyclase domain protein"/>
    <property type="match status" value="1"/>
</dbReference>
<dbReference type="InterPro" id="IPR000160">
    <property type="entry name" value="GGDEF_dom"/>
</dbReference>
<comment type="caution">
    <text evidence="3">The sequence shown here is derived from an EMBL/GenBank/DDBJ whole genome shotgun (WGS) entry which is preliminary data.</text>
</comment>
<dbReference type="InterPro" id="IPR029787">
    <property type="entry name" value="Nucleotide_cyclase"/>
</dbReference>
<organism evidence="3 4">
    <name type="scientific">Halanaerobium saccharolyticum</name>
    <dbReference type="NCBI Taxonomy" id="43595"/>
    <lineage>
        <taxon>Bacteria</taxon>
        <taxon>Bacillati</taxon>
        <taxon>Bacillota</taxon>
        <taxon>Clostridia</taxon>
        <taxon>Halanaerobiales</taxon>
        <taxon>Halanaerobiaceae</taxon>
        <taxon>Halanaerobium</taxon>
    </lineage>
</organism>
<feature type="transmembrane region" description="Helical" evidence="1">
    <location>
        <begin position="309"/>
        <end position="332"/>
    </location>
</feature>
<reference evidence="3 4" key="1">
    <citation type="submission" date="2018-04" db="EMBL/GenBank/DDBJ databases">
        <title>Subsurface microbial communities from deep shales in Ohio and West Virginia, USA.</title>
        <authorList>
            <person name="Wrighton K."/>
        </authorList>
    </citation>
    <scope>NUCLEOTIDE SEQUENCE [LARGE SCALE GENOMIC DNA]</scope>
    <source>
        <strain evidence="3 4">WC1</strain>
    </source>
</reference>
<dbReference type="Pfam" id="PF00990">
    <property type="entry name" value="GGDEF"/>
    <property type="match status" value="1"/>
</dbReference>
<dbReference type="OrthoDB" id="9762141at2"/>
<evidence type="ECO:0000313" key="4">
    <source>
        <dbReference type="Proteomes" id="UP000244089"/>
    </source>
</evidence>
<keyword evidence="1" id="KW-1133">Transmembrane helix</keyword>
<dbReference type="EMBL" id="QAXS01000045">
    <property type="protein sequence ID" value="PTV93260.1"/>
    <property type="molecule type" value="Genomic_DNA"/>
</dbReference>
<keyword evidence="1" id="KW-0472">Membrane</keyword>
<dbReference type="PROSITE" id="PS50887">
    <property type="entry name" value="GGDEF"/>
    <property type="match status" value="1"/>
</dbReference>
<keyword evidence="1" id="KW-0812">Transmembrane</keyword>
<dbReference type="Gene3D" id="3.30.70.270">
    <property type="match status" value="1"/>
</dbReference>
<dbReference type="NCBIfam" id="TIGR00254">
    <property type="entry name" value="GGDEF"/>
    <property type="match status" value="1"/>
</dbReference>
<proteinExistence type="predicted"/>
<evidence type="ECO:0000256" key="1">
    <source>
        <dbReference type="SAM" id="Phobius"/>
    </source>
</evidence>
<feature type="transmembrane region" description="Helical" evidence="1">
    <location>
        <begin position="7"/>
        <end position="25"/>
    </location>
</feature>
<dbReference type="AlphaFoldDB" id="A0A2T5RFZ5"/>
<protein>
    <submittedName>
        <fullName evidence="3">Diguanylate cyclase (GGDEF)-like protein</fullName>
    </submittedName>
</protein>
<evidence type="ECO:0000313" key="3">
    <source>
        <dbReference type="EMBL" id="PTV93260.1"/>
    </source>
</evidence>
<dbReference type="InterPro" id="IPR043128">
    <property type="entry name" value="Rev_trsase/Diguanyl_cyclase"/>
</dbReference>
<dbReference type="RefSeq" id="WP_108142456.1">
    <property type="nucleotide sequence ID" value="NZ_QAXS01000045.1"/>
</dbReference>
<dbReference type="SMART" id="SM00267">
    <property type="entry name" value="GGDEF"/>
    <property type="match status" value="1"/>
</dbReference>
<dbReference type="Proteomes" id="UP000244089">
    <property type="component" value="Unassembled WGS sequence"/>
</dbReference>
<dbReference type="SUPFAM" id="SSF55073">
    <property type="entry name" value="Nucleotide cyclase"/>
    <property type="match status" value="1"/>
</dbReference>
<evidence type="ECO:0000259" key="2">
    <source>
        <dbReference type="PROSITE" id="PS50887"/>
    </source>
</evidence>
<gene>
    <name evidence="3" type="ORF">C8C76_1455</name>
</gene>
<feature type="domain" description="GGDEF" evidence="2">
    <location>
        <begin position="369"/>
        <end position="499"/>
    </location>
</feature>
<dbReference type="PANTHER" id="PTHR46663">
    <property type="entry name" value="DIGUANYLATE CYCLASE DGCT-RELATED"/>
    <property type="match status" value="1"/>
</dbReference>